<organism evidence="2 4">
    <name type="scientific">Jannaschia seohaensis</name>
    <dbReference type="NCBI Taxonomy" id="475081"/>
    <lineage>
        <taxon>Bacteria</taxon>
        <taxon>Pseudomonadati</taxon>
        <taxon>Pseudomonadota</taxon>
        <taxon>Alphaproteobacteria</taxon>
        <taxon>Rhodobacterales</taxon>
        <taxon>Roseobacteraceae</taxon>
        <taxon>Jannaschia</taxon>
    </lineage>
</organism>
<dbReference type="RefSeq" id="WP_170125251.1">
    <property type="nucleotide sequence ID" value="NZ_QGDJ01000001.1"/>
</dbReference>
<name>A0A2Y8ZZ77_9RHOB</name>
<evidence type="ECO:0000313" key="2">
    <source>
        <dbReference type="EMBL" id="SSA37414.1"/>
    </source>
</evidence>
<dbReference type="Gene3D" id="3.30.300.20">
    <property type="match status" value="1"/>
</dbReference>
<dbReference type="SUPFAM" id="SSF82784">
    <property type="entry name" value="OsmC-like"/>
    <property type="match status" value="1"/>
</dbReference>
<accession>A0A2Y8ZZ77</accession>
<dbReference type="InterPro" id="IPR052924">
    <property type="entry name" value="OsmC/Ohr_hydroprdx_reductase"/>
</dbReference>
<sequence>MQRDIHARDGQLRAISVFEKRPEQARVTHHGQAEVCEGLTCTYAQDGHSVTIDMPAAIGGDDQGPSPGYFGRAALCGCLAIGIKMAATREGVRLERVRVEIAQEFDNRGVLAMPGARSAPGDTRISIEIVSPEEEARIREMVERAMRHDPWYLAFRDAQSIATDVSIAQEVA</sequence>
<dbReference type="EMBL" id="UETC01000001">
    <property type="protein sequence ID" value="SSA37414.1"/>
    <property type="molecule type" value="Genomic_DNA"/>
</dbReference>
<dbReference type="AlphaFoldDB" id="A0A2Y8ZZ77"/>
<evidence type="ECO:0000313" key="3">
    <source>
        <dbReference type="Proteomes" id="UP000245839"/>
    </source>
</evidence>
<evidence type="ECO:0000313" key="4">
    <source>
        <dbReference type="Proteomes" id="UP000251571"/>
    </source>
</evidence>
<protein>
    <submittedName>
        <fullName evidence="2">OsmC-like protein</fullName>
    </submittedName>
</protein>
<keyword evidence="3" id="KW-1185">Reference proteome</keyword>
<dbReference type="Proteomes" id="UP000245839">
    <property type="component" value="Unassembled WGS sequence"/>
</dbReference>
<reference evidence="2" key="2">
    <citation type="submission" date="2016-10" db="EMBL/GenBank/DDBJ databases">
        <authorList>
            <person name="Cai Z."/>
        </authorList>
    </citation>
    <scope>NUCLEOTIDE SEQUENCE [LARGE SCALE GENOMIC DNA]</scope>
    <source>
        <strain evidence="2">DSM 25227</strain>
    </source>
</reference>
<reference evidence="4" key="1">
    <citation type="submission" date="2016-10" db="EMBL/GenBank/DDBJ databases">
        <authorList>
            <person name="Varghese N."/>
            <person name="Submissions S."/>
        </authorList>
    </citation>
    <scope>NUCLEOTIDE SEQUENCE [LARGE SCALE GENOMIC DNA]</scope>
    <source>
        <strain evidence="4">DSM 25227</strain>
    </source>
</reference>
<proteinExistence type="predicted"/>
<dbReference type="PANTHER" id="PTHR35368">
    <property type="entry name" value="HYDROPEROXIDE REDUCTASE"/>
    <property type="match status" value="1"/>
</dbReference>
<dbReference type="PANTHER" id="PTHR35368:SF1">
    <property type="entry name" value="HYDROPEROXIDE REDUCTASE"/>
    <property type="match status" value="1"/>
</dbReference>
<dbReference type="InterPro" id="IPR003718">
    <property type="entry name" value="OsmC/Ohr_fam"/>
</dbReference>
<dbReference type="InterPro" id="IPR036102">
    <property type="entry name" value="OsmC/Ohrsf"/>
</dbReference>
<dbReference type="Proteomes" id="UP000251571">
    <property type="component" value="Unassembled WGS sequence"/>
</dbReference>
<gene>
    <name evidence="1" type="ORF">BCF38_10129</name>
    <name evidence="2" type="ORF">SAMN05421539_10129</name>
</gene>
<dbReference type="Pfam" id="PF02566">
    <property type="entry name" value="OsmC"/>
    <property type="match status" value="1"/>
</dbReference>
<dbReference type="InterPro" id="IPR015946">
    <property type="entry name" value="KH_dom-like_a/b"/>
</dbReference>
<dbReference type="EMBL" id="QGDJ01000001">
    <property type="protein sequence ID" value="PWJ21624.1"/>
    <property type="molecule type" value="Genomic_DNA"/>
</dbReference>
<evidence type="ECO:0000313" key="1">
    <source>
        <dbReference type="EMBL" id="PWJ21624.1"/>
    </source>
</evidence>
<reference evidence="1 3" key="3">
    <citation type="submission" date="2018-03" db="EMBL/GenBank/DDBJ databases">
        <title>Genomic Encyclopedia of Archaeal and Bacterial Type Strains, Phase II (KMG-II): from individual species to whole genera.</title>
        <authorList>
            <person name="Goeker M."/>
        </authorList>
    </citation>
    <scope>NUCLEOTIDE SEQUENCE [LARGE SCALE GENOMIC DNA]</scope>
    <source>
        <strain evidence="1 3">DSM 25227</strain>
    </source>
</reference>